<dbReference type="VEuPathDB" id="FungiDB:ASPZODRAFT_22632"/>
<feature type="domain" description="WGR" evidence="3">
    <location>
        <begin position="151"/>
        <end position="251"/>
    </location>
</feature>
<dbReference type="Pfam" id="PF00533">
    <property type="entry name" value="BRCT"/>
    <property type="match status" value="1"/>
</dbReference>
<keyword evidence="5" id="KW-1185">Reference proteome</keyword>
<name>A0A1L9SRU6_9EURO</name>
<dbReference type="SMART" id="SM00292">
    <property type="entry name" value="BRCT"/>
    <property type="match status" value="1"/>
</dbReference>
<organism evidence="4 5">
    <name type="scientific">Penicilliopsis zonata CBS 506.65</name>
    <dbReference type="NCBI Taxonomy" id="1073090"/>
    <lineage>
        <taxon>Eukaryota</taxon>
        <taxon>Fungi</taxon>
        <taxon>Dikarya</taxon>
        <taxon>Ascomycota</taxon>
        <taxon>Pezizomycotina</taxon>
        <taxon>Eurotiomycetes</taxon>
        <taxon>Eurotiomycetidae</taxon>
        <taxon>Eurotiales</taxon>
        <taxon>Aspergillaceae</taxon>
        <taxon>Penicilliopsis</taxon>
    </lineage>
</organism>
<dbReference type="InterPro" id="IPR001357">
    <property type="entry name" value="BRCT_dom"/>
</dbReference>
<dbReference type="CDD" id="cd00027">
    <property type="entry name" value="BRCT"/>
    <property type="match status" value="1"/>
</dbReference>
<dbReference type="PROSITE" id="PS51977">
    <property type="entry name" value="WGR"/>
    <property type="match status" value="1"/>
</dbReference>
<dbReference type="AlphaFoldDB" id="A0A1L9SRU6"/>
<dbReference type="Proteomes" id="UP000184188">
    <property type="component" value="Unassembled WGS sequence"/>
</dbReference>
<dbReference type="InterPro" id="IPR008893">
    <property type="entry name" value="WGR_domain"/>
</dbReference>
<dbReference type="GeneID" id="34614363"/>
<feature type="compositionally biased region" description="Acidic residues" evidence="1">
    <location>
        <begin position="315"/>
        <end position="331"/>
    </location>
</feature>
<dbReference type="PROSITE" id="PS50172">
    <property type="entry name" value="BRCT"/>
    <property type="match status" value="1"/>
</dbReference>
<gene>
    <name evidence="4" type="ORF">ASPZODRAFT_22632</name>
</gene>
<evidence type="ECO:0000256" key="1">
    <source>
        <dbReference type="SAM" id="MobiDB-lite"/>
    </source>
</evidence>
<evidence type="ECO:0000313" key="5">
    <source>
        <dbReference type="Proteomes" id="UP000184188"/>
    </source>
</evidence>
<evidence type="ECO:0008006" key="6">
    <source>
        <dbReference type="Google" id="ProtNLM"/>
    </source>
</evidence>
<dbReference type="SUPFAM" id="SSF52113">
    <property type="entry name" value="BRCT domain"/>
    <property type="match status" value="1"/>
</dbReference>
<evidence type="ECO:0000313" key="4">
    <source>
        <dbReference type="EMBL" id="OJJ49922.1"/>
    </source>
</evidence>
<dbReference type="InterPro" id="IPR036930">
    <property type="entry name" value="WGR_dom_sf"/>
</dbReference>
<reference evidence="5" key="1">
    <citation type="journal article" date="2017" name="Genome Biol.">
        <title>Comparative genomics reveals high biological diversity and specific adaptations in the industrially and medically important fungal genus Aspergillus.</title>
        <authorList>
            <person name="de Vries R.P."/>
            <person name="Riley R."/>
            <person name="Wiebenga A."/>
            <person name="Aguilar-Osorio G."/>
            <person name="Amillis S."/>
            <person name="Uchima C.A."/>
            <person name="Anderluh G."/>
            <person name="Asadollahi M."/>
            <person name="Askin M."/>
            <person name="Barry K."/>
            <person name="Battaglia E."/>
            <person name="Bayram O."/>
            <person name="Benocci T."/>
            <person name="Braus-Stromeyer S.A."/>
            <person name="Caldana C."/>
            <person name="Canovas D."/>
            <person name="Cerqueira G.C."/>
            <person name="Chen F."/>
            <person name="Chen W."/>
            <person name="Choi C."/>
            <person name="Clum A."/>
            <person name="Dos Santos R.A."/>
            <person name="Damasio A.R."/>
            <person name="Diallinas G."/>
            <person name="Emri T."/>
            <person name="Fekete E."/>
            <person name="Flipphi M."/>
            <person name="Freyberg S."/>
            <person name="Gallo A."/>
            <person name="Gournas C."/>
            <person name="Habgood R."/>
            <person name="Hainaut M."/>
            <person name="Harispe M.L."/>
            <person name="Henrissat B."/>
            <person name="Hilden K.S."/>
            <person name="Hope R."/>
            <person name="Hossain A."/>
            <person name="Karabika E."/>
            <person name="Karaffa L."/>
            <person name="Karanyi Z."/>
            <person name="Krasevec N."/>
            <person name="Kuo A."/>
            <person name="Kusch H."/>
            <person name="LaButti K."/>
            <person name="Lagendijk E.L."/>
            <person name="Lapidus A."/>
            <person name="Levasseur A."/>
            <person name="Lindquist E."/>
            <person name="Lipzen A."/>
            <person name="Logrieco A.F."/>
            <person name="MacCabe A."/>
            <person name="Maekelae M.R."/>
            <person name="Malavazi I."/>
            <person name="Melin P."/>
            <person name="Meyer V."/>
            <person name="Mielnichuk N."/>
            <person name="Miskei M."/>
            <person name="Molnar A.P."/>
            <person name="Mule G."/>
            <person name="Ngan C.Y."/>
            <person name="Orejas M."/>
            <person name="Orosz E."/>
            <person name="Ouedraogo J.P."/>
            <person name="Overkamp K.M."/>
            <person name="Park H.-S."/>
            <person name="Perrone G."/>
            <person name="Piumi F."/>
            <person name="Punt P.J."/>
            <person name="Ram A.F."/>
            <person name="Ramon A."/>
            <person name="Rauscher S."/>
            <person name="Record E."/>
            <person name="Riano-Pachon D.M."/>
            <person name="Robert V."/>
            <person name="Roehrig J."/>
            <person name="Ruller R."/>
            <person name="Salamov A."/>
            <person name="Salih N.S."/>
            <person name="Samson R.A."/>
            <person name="Sandor E."/>
            <person name="Sanguinetti M."/>
            <person name="Schuetze T."/>
            <person name="Sepcic K."/>
            <person name="Shelest E."/>
            <person name="Sherlock G."/>
            <person name="Sophianopoulou V."/>
            <person name="Squina F.M."/>
            <person name="Sun H."/>
            <person name="Susca A."/>
            <person name="Todd R.B."/>
            <person name="Tsang A."/>
            <person name="Unkles S.E."/>
            <person name="van de Wiele N."/>
            <person name="van Rossen-Uffink D."/>
            <person name="Oliveira J.V."/>
            <person name="Vesth T.C."/>
            <person name="Visser J."/>
            <person name="Yu J.-H."/>
            <person name="Zhou M."/>
            <person name="Andersen M.R."/>
            <person name="Archer D.B."/>
            <person name="Baker S.E."/>
            <person name="Benoit I."/>
            <person name="Brakhage A.A."/>
            <person name="Braus G.H."/>
            <person name="Fischer R."/>
            <person name="Frisvad J.C."/>
            <person name="Goldman G.H."/>
            <person name="Houbraken J."/>
            <person name="Oakley B."/>
            <person name="Pocsi I."/>
            <person name="Scazzocchio C."/>
            <person name="Seiboth B."/>
            <person name="vanKuyk P.A."/>
            <person name="Wortman J."/>
            <person name="Dyer P.S."/>
            <person name="Grigoriev I.V."/>
        </authorList>
    </citation>
    <scope>NUCLEOTIDE SEQUENCE [LARGE SCALE GENOMIC DNA]</scope>
    <source>
        <strain evidence="5">CBS 506.65</strain>
    </source>
</reference>
<feature type="domain" description="BRCT" evidence="2">
    <location>
        <begin position="1"/>
        <end position="92"/>
    </location>
</feature>
<protein>
    <recommendedName>
        <fullName evidence="6">BRCT domain-containing protein</fullName>
    </recommendedName>
</protein>
<accession>A0A1L9SRU6</accession>
<evidence type="ECO:0000259" key="3">
    <source>
        <dbReference type="PROSITE" id="PS51977"/>
    </source>
</evidence>
<feature type="region of interest" description="Disordered" evidence="1">
    <location>
        <begin position="289"/>
        <end position="331"/>
    </location>
</feature>
<proteinExistence type="predicted"/>
<dbReference type="EMBL" id="KV878337">
    <property type="protein sequence ID" value="OJJ49922.1"/>
    <property type="molecule type" value="Genomic_DNA"/>
</dbReference>
<dbReference type="InterPro" id="IPR036420">
    <property type="entry name" value="BRCT_dom_sf"/>
</dbReference>
<sequence>MGKPFSQITASSVGSFGDNGDKIPQWIRANGGFYSRDISEGTTHLIATKEAFKRNVEAVQQAKQHKVKIVSYEWLEDSLLSKSRRPKREGPYLLEKILKMTEKKKRAGKVAKAKKAKRAAMKRQGAMANADDLESFVEECLGVKARTEARNYHLYADQQTGLAFSATVVRPTIKAKSREKFQMQIFESNTEPHVYAAYARYSRVGKSSAELLAPPGSSLDFTLTVFTKFFTLKTGKTWDKRFDGKYPPRKTDEEGNILPAHEGWYEYEPRMGLLASFLRQTCVGGQGNASCLEPDMEQQDETRPDDSQASGLGDVLDDDADADDDIVDRGH</sequence>
<dbReference type="STRING" id="1073090.A0A1L9SRU6"/>
<dbReference type="SUPFAM" id="SSF142921">
    <property type="entry name" value="WGR domain-like"/>
    <property type="match status" value="1"/>
</dbReference>
<evidence type="ECO:0000259" key="2">
    <source>
        <dbReference type="PROSITE" id="PS50172"/>
    </source>
</evidence>
<dbReference type="OrthoDB" id="342264at2759"/>
<dbReference type="RefSeq" id="XP_022584432.1">
    <property type="nucleotide sequence ID" value="XM_022727899.1"/>
</dbReference>
<dbReference type="Gene3D" id="3.40.50.10190">
    <property type="entry name" value="BRCT domain"/>
    <property type="match status" value="1"/>
</dbReference>